<evidence type="ECO:0000313" key="2">
    <source>
        <dbReference type="EMBL" id="KAK8892078.1"/>
    </source>
</evidence>
<comment type="caution">
    <text evidence="2">The sequence shown here is derived from an EMBL/GenBank/DDBJ whole genome shotgun (WGS) entry which is preliminary data.</text>
</comment>
<evidence type="ECO:0000256" key="1">
    <source>
        <dbReference type="SAM" id="MobiDB-lite"/>
    </source>
</evidence>
<proteinExistence type="predicted"/>
<dbReference type="EMBL" id="JAPFFF010000004">
    <property type="protein sequence ID" value="KAK8892078.1"/>
    <property type="molecule type" value="Genomic_DNA"/>
</dbReference>
<protein>
    <submittedName>
        <fullName evidence="2">Uncharacterized protein</fullName>
    </submittedName>
</protein>
<sequence length="121" mass="13755">MIGKKDPFIQILRTTNFSSHVEEYADGVHASYDKMTLPKIGSRLDELTKNVDSQIKINNTVKSLNDNKIHEKLSNKLKELCDLLDEKYSSRVFKEESDHEPLSAPPNVEIKKEDPPTATDV</sequence>
<gene>
    <name evidence="2" type="ORF">M9Y10_029300</name>
</gene>
<organism evidence="2 3">
    <name type="scientific">Tritrichomonas musculus</name>
    <dbReference type="NCBI Taxonomy" id="1915356"/>
    <lineage>
        <taxon>Eukaryota</taxon>
        <taxon>Metamonada</taxon>
        <taxon>Parabasalia</taxon>
        <taxon>Tritrichomonadida</taxon>
        <taxon>Tritrichomonadidae</taxon>
        <taxon>Tritrichomonas</taxon>
    </lineage>
</organism>
<name>A0ABR2KM72_9EUKA</name>
<evidence type="ECO:0000313" key="3">
    <source>
        <dbReference type="Proteomes" id="UP001470230"/>
    </source>
</evidence>
<keyword evidence="3" id="KW-1185">Reference proteome</keyword>
<feature type="compositionally biased region" description="Basic and acidic residues" evidence="1">
    <location>
        <begin position="92"/>
        <end position="101"/>
    </location>
</feature>
<feature type="region of interest" description="Disordered" evidence="1">
    <location>
        <begin position="92"/>
        <end position="121"/>
    </location>
</feature>
<reference evidence="2 3" key="1">
    <citation type="submission" date="2024-04" db="EMBL/GenBank/DDBJ databases">
        <title>Tritrichomonas musculus Genome.</title>
        <authorList>
            <person name="Alves-Ferreira E."/>
            <person name="Grigg M."/>
            <person name="Lorenzi H."/>
            <person name="Galac M."/>
        </authorList>
    </citation>
    <scope>NUCLEOTIDE SEQUENCE [LARGE SCALE GENOMIC DNA]</scope>
    <source>
        <strain evidence="2 3">EAF2021</strain>
    </source>
</reference>
<accession>A0ABR2KM72</accession>
<dbReference type="Proteomes" id="UP001470230">
    <property type="component" value="Unassembled WGS sequence"/>
</dbReference>